<dbReference type="AlphaFoldDB" id="A0A2N1MIY5"/>
<protein>
    <submittedName>
        <fullName evidence="2">Uncharacterized protein</fullName>
    </submittedName>
</protein>
<dbReference type="VEuPathDB" id="FungiDB:RhiirA1_469757"/>
<reference evidence="2 3" key="2">
    <citation type="submission" date="2017-10" db="EMBL/GenBank/DDBJ databases">
        <title>Extensive intraspecific genome diversity in a model arbuscular mycorrhizal fungus.</title>
        <authorList>
            <person name="Chen E.C.H."/>
            <person name="Morin E."/>
            <person name="Baudet D."/>
            <person name="Noel J."/>
            <person name="Ndikumana S."/>
            <person name="Charron P."/>
            <person name="St-Onge C."/>
            <person name="Giorgi J."/>
            <person name="Grigoriev I.V."/>
            <person name="Roux C."/>
            <person name="Martin F.M."/>
            <person name="Corradi N."/>
        </authorList>
    </citation>
    <scope>NUCLEOTIDE SEQUENCE [LARGE SCALE GENOMIC DNA]</scope>
    <source>
        <strain evidence="2 3">C2</strain>
    </source>
</reference>
<evidence type="ECO:0000313" key="3">
    <source>
        <dbReference type="Proteomes" id="UP000233469"/>
    </source>
</evidence>
<dbReference type="Proteomes" id="UP000233469">
    <property type="component" value="Unassembled WGS sequence"/>
</dbReference>
<keyword evidence="1" id="KW-0175">Coiled coil</keyword>
<sequence>MSNEELTKEQLFIKPYLLGYYRSFVGLELEYLRDFYKAEEKKEHISLAEYEIANYELDAWKERHNKLVEESVKVLKEEKKFADEQIISLEKEKKIADKQIISLEKNIKKAEEQIISLENDTTQEINKGKITEISVQTTSNDNYLDKHFAEQSRDLKFYNFSAYWKDNEIYKMLKKVGYIERLEVKWNYKYRTVRARIHLTKEMVEIFQKGGNIALTKNERIYFLGCLTRS</sequence>
<gene>
    <name evidence="2" type="ORF">RhiirC2_791585</name>
</gene>
<feature type="coiled-coil region" evidence="1">
    <location>
        <begin position="50"/>
        <end position="127"/>
    </location>
</feature>
<evidence type="ECO:0000256" key="1">
    <source>
        <dbReference type="SAM" id="Coils"/>
    </source>
</evidence>
<reference evidence="2 3" key="1">
    <citation type="submission" date="2016-04" db="EMBL/GenBank/DDBJ databases">
        <title>Genome analyses suggest a sexual origin of heterokaryosis in a supposedly ancient asexual fungus.</title>
        <authorList>
            <person name="Ropars J."/>
            <person name="Sedzielewska K."/>
            <person name="Noel J."/>
            <person name="Charron P."/>
            <person name="Farinelli L."/>
            <person name="Marton T."/>
            <person name="Kruger M."/>
            <person name="Pelin A."/>
            <person name="Brachmann A."/>
            <person name="Corradi N."/>
        </authorList>
    </citation>
    <scope>NUCLEOTIDE SEQUENCE [LARGE SCALE GENOMIC DNA]</scope>
    <source>
        <strain evidence="2 3">C2</strain>
    </source>
</reference>
<dbReference type="EMBL" id="LLXL01002170">
    <property type="protein sequence ID" value="PKK61595.1"/>
    <property type="molecule type" value="Genomic_DNA"/>
</dbReference>
<organism evidence="2 3">
    <name type="scientific">Rhizophagus irregularis</name>
    <dbReference type="NCBI Taxonomy" id="588596"/>
    <lineage>
        <taxon>Eukaryota</taxon>
        <taxon>Fungi</taxon>
        <taxon>Fungi incertae sedis</taxon>
        <taxon>Mucoromycota</taxon>
        <taxon>Glomeromycotina</taxon>
        <taxon>Glomeromycetes</taxon>
        <taxon>Glomerales</taxon>
        <taxon>Glomeraceae</taxon>
        <taxon>Rhizophagus</taxon>
    </lineage>
</organism>
<evidence type="ECO:0000313" key="2">
    <source>
        <dbReference type="EMBL" id="PKK61595.1"/>
    </source>
</evidence>
<dbReference type="VEuPathDB" id="FungiDB:FUN_014043"/>
<name>A0A2N1MIY5_9GLOM</name>
<comment type="caution">
    <text evidence="2">The sequence shown here is derived from an EMBL/GenBank/DDBJ whole genome shotgun (WGS) entry which is preliminary data.</text>
</comment>
<proteinExistence type="predicted"/>
<dbReference type="VEuPathDB" id="FungiDB:RhiirFUN_023239"/>
<accession>A0A2N1MIY5</accession>